<evidence type="ECO:0000313" key="16">
    <source>
        <dbReference type="Proteomes" id="UP000242146"/>
    </source>
</evidence>
<dbReference type="GO" id="GO:0003980">
    <property type="term" value="F:UDP-glucose:glycoprotein glucosyltransferase activity"/>
    <property type="evidence" value="ECO:0007669"/>
    <property type="project" value="EnsemblFungi"/>
</dbReference>
<dbReference type="InterPro" id="IPR040693">
    <property type="entry name" value="UGGT_TRXL_1"/>
</dbReference>
<accession>A0A1X2GUX1</accession>
<evidence type="ECO:0000256" key="6">
    <source>
        <dbReference type="ARBA" id="ARBA00022729"/>
    </source>
</evidence>
<dbReference type="GO" id="GO:0036503">
    <property type="term" value="P:ERAD pathway"/>
    <property type="evidence" value="ECO:0007669"/>
    <property type="project" value="TreeGrafter"/>
</dbReference>
<dbReference type="Gene3D" id="3.90.550.10">
    <property type="entry name" value="Spore Coat Polysaccharide Biosynthesis Protein SpsA, Chain A"/>
    <property type="match status" value="1"/>
</dbReference>
<dbReference type="GO" id="GO:0005788">
    <property type="term" value="C:endoplasmic reticulum lumen"/>
    <property type="evidence" value="ECO:0007669"/>
    <property type="project" value="UniProtKB-SubCell"/>
</dbReference>
<evidence type="ECO:0000259" key="14">
    <source>
        <dbReference type="Pfam" id="PF18404"/>
    </source>
</evidence>
<comment type="pathway">
    <text evidence="3">Protein modification; protein glycosylation.</text>
</comment>
<dbReference type="InterPro" id="IPR040694">
    <property type="entry name" value="UGGT_TRXL_2"/>
</dbReference>
<gene>
    <name evidence="15" type="ORF">DM01DRAFT_1332394</name>
</gene>
<dbReference type="CDD" id="cd06432">
    <property type="entry name" value="GT8_HUGT1_C_like"/>
    <property type="match status" value="1"/>
</dbReference>
<keyword evidence="7" id="KW-0256">Endoplasmic reticulum</keyword>
<keyword evidence="16" id="KW-1185">Reference proteome</keyword>
<dbReference type="InterPro" id="IPR040692">
    <property type="entry name" value="UGGT_TRXL_3"/>
</dbReference>
<dbReference type="Pfam" id="PF18401">
    <property type="entry name" value="Thioredoxin_13"/>
    <property type="match status" value="1"/>
</dbReference>
<feature type="domain" description="UGGT thioredoxin-like" evidence="12">
    <location>
        <begin position="422"/>
        <end position="667"/>
    </location>
</feature>
<proteinExistence type="inferred from homology"/>
<dbReference type="GO" id="GO:0005537">
    <property type="term" value="F:D-mannose binding"/>
    <property type="evidence" value="ECO:0007669"/>
    <property type="project" value="EnsemblFungi"/>
</dbReference>
<dbReference type="InterPro" id="IPR040497">
    <property type="entry name" value="Glyco_transf_24"/>
</dbReference>
<dbReference type="EMBL" id="MCGT01000003">
    <property type="protein sequence ID" value="ORX61815.1"/>
    <property type="molecule type" value="Genomic_DNA"/>
</dbReference>
<sequence>MTRCISIGLAIGLLCSWTVASQEPSPPVELTMTAPWAAPDALVEIAETLAKVAPQSYWDYVQDLTSIDQDALTPQQQYNRAMTLARHHVADPQLLSLIQLHLGLHAAAPLIEAHHQVYQHSVQPTISSFDASCPVWVQVGNTQACTVDTLLLQELDSRHVNPVQLPSDHVYGRLNRTDTQLPLLHLYTSSFSTPEFAAWYQYLRTRVDLNHDLSFTLRYKPASSAPSPLYLTGYGVELALKNTDYLVIDDRQSQTTPAVLDKDTSKDSFIKNIGKKVNQILFTDETPTIKPMTQDEIKHLSLKATQFILEAKNPLAALAQLAQDFPKYAHKISTVALQDEVIQELTKNQRQHVRAGMSQMWLNGLPVENSEANPFYFARALIREHRIIEDLVSEGLTHQQALDLVSVDVLPDETNDGATQAFDTRDDPSSPSVIWLNDIERDNLYSSWDEDLGQFLRPGYPGQLKAVRKNIFNVLFVENLASTPSLHRIVEEIGSVIQQGTPLRFGLVPVVDDHNGVASLMAKTALDLHENKGLAPTVAFLEKVLALVSANKAEAPTKEIIAEAYSSVTNSDAWTAIETQPIPSGLTHYLQRLGLDEPSEGDVLFLNGQLLEYSNEQPWSRILMNALHMQTQLLTRDIYYGNIKNEDNVYDYFLDQDNVASSRNPYIGITEQRPLTMISNNVHQDIHYVSSDGPNYANLWIVGDMDTPQGLKLALNALEFMNQDTSEHARLSLLHMPSKKDVAHDTVLFSDVLFTHMFFNKPTVDSLKQLVEAQYQHWQNNGQGLAPGSPTVDSDKQDEAIDYWHTVRTHLTLANARPVLTSPDQAAIILNGRVVGPFSASKGFTASDFNTLWQREWHDRISPMHKRLTDLSFSHCSQTAMADVMTRLMVVLQSVKANTVRNVLLTNNKQGSRDRYYHHLAGDKSRLRIGSTDKVYAEVGVLLDPLSEQAQAWSGLLLALSELEGVVLDIRFNAVQSLEKLPLTRFYRSVVDADWHFDAQGQLNVPTAYFDALPLEPLYTLGVHTIEPWQVTVKAANGVDLDNIRLTSLPAKETSVKAGYELEQILIEGHSLDSSNQQPPRGVQFHLAPVHAPAVTGTIVMANLGYLQLKAGPGLWQLSLRPGRSSDVYHLESIGTHGQWNASEAADKPLFLDSFEGLQVFPMVKKNPGMETVDVLEATDSAPQDTGILSSLSQRFFGKKDTTEQDLAATHGPKHAEINIFSVASGHLYERFLAIMTASVMKHTESTVKFWFIENFLSPAFKDFLPELAEAYGFDYELVTYKWPSWLNAQKEKQRTIWGYKILFLDVLFPLDLEKVIFVDADQIVRTDMKELVDLDLKGAPYGYTPFCSDRKEMDGFRFWTQGYWQDHLSGRPYHISALYVVDLVRFRQLAAGDRLRAQYQQLSADPNSLANLDQDLPNNMIHAVPIFSLPQEWLWCETWCSDESLAKAKTIDLCNNPLTKEPKLDRARRQVPEWETYDTEIESIRTRFLQKHVETEASTSFHDEL</sequence>
<dbReference type="PANTHER" id="PTHR11226:SF0">
    <property type="entry name" value="UDP-GLUCOSE:GLYCOPROTEIN GLUCOSYLTRANSFERASE"/>
    <property type="match status" value="1"/>
</dbReference>
<name>A0A1X2GUX1_9FUNG</name>
<organism evidence="15 16">
    <name type="scientific">Hesseltinella vesiculosa</name>
    <dbReference type="NCBI Taxonomy" id="101127"/>
    <lineage>
        <taxon>Eukaryota</taxon>
        <taxon>Fungi</taxon>
        <taxon>Fungi incertae sedis</taxon>
        <taxon>Mucoromycota</taxon>
        <taxon>Mucoromycotina</taxon>
        <taxon>Mucoromycetes</taxon>
        <taxon>Mucorales</taxon>
        <taxon>Cunninghamellaceae</taxon>
        <taxon>Hesseltinella</taxon>
    </lineage>
</organism>
<reference evidence="15 16" key="1">
    <citation type="submission" date="2016-07" db="EMBL/GenBank/DDBJ databases">
        <title>Pervasive Adenine N6-methylation of Active Genes in Fungi.</title>
        <authorList>
            <consortium name="DOE Joint Genome Institute"/>
            <person name="Mondo S.J."/>
            <person name="Dannebaum R.O."/>
            <person name="Kuo R.C."/>
            <person name="Labutti K."/>
            <person name="Haridas S."/>
            <person name="Kuo A."/>
            <person name="Salamov A."/>
            <person name="Ahrendt S.R."/>
            <person name="Lipzen A."/>
            <person name="Sullivan W."/>
            <person name="Andreopoulos W.B."/>
            <person name="Clum A."/>
            <person name="Lindquist E."/>
            <person name="Daum C."/>
            <person name="Ramamoorthy G.K."/>
            <person name="Gryganskyi A."/>
            <person name="Culley D."/>
            <person name="Magnuson J.K."/>
            <person name="James T.Y."/>
            <person name="O'Malley M.A."/>
            <person name="Stajich J.E."/>
            <person name="Spatafora J.W."/>
            <person name="Visel A."/>
            <person name="Grigoriev I.V."/>
        </authorList>
    </citation>
    <scope>NUCLEOTIDE SEQUENCE [LARGE SCALE GENOMIC DNA]</scope>
    <source>
        <strain evidence="15 16">NRRL 3301</strain>
    </source>
</reference>
<evidence type="ECO:0000259" key="10">
    <source>
        <dbReference type="Pfam" id="PF18400"/>
    </source>
</evidence>
<feature type="domain" description="UGGT thioredoxin-like" evidence="10">
    <location>
        <begin position="39"/>
        <end position="225"/>
    </location>
</feature>
<evidence type="ECO:0000313" key="15">
    <source>
        <dbReference type="EMBL" id="ORX61815.1"/>
    </source>
</evidence>
<feature type="chain" id="PRO_5013367022" description="UDP-glucose:Glyco protein glucosyltransferase" evidence="9">
    <location>
        <begin position="21"/>
        <end position="1506"/>
    </location>
</feature>
<evidence type="ECO:0000259" key="12">
    <source>
        <dbReference type="Pfam" id="PF18402"/>
    </source>
</evidence>
<evidence type="ECO:0000256" key="5">
    <source>
        <dbReference type="ARBA" id="ARBA00022679"/>
    </source>
</evidence>
<dbReference type="STRING" id="101127.A0A1X2GUX1"/>
<evidence type="ECO:0000259" key="13">
    <source>
        <dbReference type="Pfam" id="PF18403"/>
    </source>
</evidence>
<dbReference type="Pfam" id="PF18400">
    <property type="entry name" value="Thioredoxin_12"/>
    <property type="match status" value="1"/>
</dbReference>
<evidence type="ECO:0000256" key="1">
    <source>
        <dbReference type="ARBA" id="ARBA00001913"/>
    </source>
</evidence>
<dbReference type="Pfam" id="PF18404">
    <property type="entry name" value="Glyco_transf_24"/>
    <property type="match status" value="1"/>
</dbReference>
<keyword evidence="8" id="KW-0325">Glycoprotein</keyword>
<protein>
    <recommendedName>
        <fullName evidence="17">UDP-glucose:Glyco protein glucosyltransferase</fullName>
    </recommendedName>
</protein>
<dbReference type="InterPro" id="IPR040525">
    <property type="entry name" value="UGGT_TRXL_4"/>
</dbReference>
<dbReference type="GO" id="GO:0051787">
    <property type="term" value="F:misfolded protein binding"/>
    <property type="evidence" value="ECO:0007669"/>
    <property type="project" value="EnsemblFungi"/>
</dbReference>
<dbReference type="Proteomes" id="UP000242146">
    <property type="component" value="Unassembled WGS sequence"/>
</dbReference>
<feature type="signal peptide" evidence="9">
    <location>
        <begin position="1"/>
        <end position="20"/>
    </location>
</feature>
<dbReference type="OrthoDB" id="27683at2759"/>
<evidence type="ECO:0000259" key="11">
    <source>
        <dbReference type="Pfam" id="PF18401"/>
    </source>
</evidence>
<keyword evidence="5" id="KW-0808">Transferase</keyword>
<evidence type="ECO:0000256" key="3">
    <source>
        <dbReference type="ARBA" id="ARBA00004922"/>
    </source>
</evidence>
<evidence type="ECO:0000256" key="7">
    <source>
        <dbReference type="ARBA" id="ARBA00022824"/>
    </source>
</evidence>
<dbReference type="InterPro" id="IPR029044">
    <property type="entry name" value="Nucleotide-diphossugar_trans"/>
</dbReference>
<dbReference type="InterPro" id="IPR009448">
    <property type="entry name" value="UDP-g_GGtrans"/>
</dbReference>
<dbReference type="SUPFAM" id="SSF53448">
    <property type="entry name" value="Nucleotide-diphospho-sugar transferases"/>
    <property type="match status" value="1"/>
</dbReference>
<evidence type="ECO:0000256" key="4">
    <source>
        <dbReference type="ARBA" id="ARBA00006351"/>
    </source>
</evidence>
<comment type="subcellular location">
    <subcellularLocation>
        <location evidence="2">Endoplasmic reticulum lumen</location>
    </subcellularLocation>
</comment>
<feature type="domain" description="UGGT thioredoxin-like" evidence="11">
    <location>
        <begin position="287"/>
        <end position="411"/>
    </location>
</feature>
<dbReference type="UniPathway" id="UPA00378"/>
<evidence type="ECO:0000256" key="9">
    <source>
        <dbReference type="SAM" id="SignalP"/>
    </source>
</evidence>
<dbReference type="GO" id="GO:0006491">
    <property type="term" value="P:N-glycan processing"/>
    <property type="evidence" value="ECO:0007669"/>
    <property type="project" value="EnsemblFungi"/>
</dbReference>
<evidence type="ECO:0000256" key="8">
    <source>
        <dbReference type="ARBA" id="ARBA00023180"/>
    </source>
</evidence>
<comment type="caution">
    <text evidence="15">The sequence shown here is derived from an EMBL/GenBank/DDBJ whole genome shotgun (WGS) entry which is preliminary data.</text>
</comment>
<dbReference type="Pfam" id="PF18402">
    <property type="entry name" value="Thioredoxin_14"/>
    <property type="match status" value="1"/>
</dbReference>
<dbReference type="GO" id="GO:0051082">
    <property type="term" value="F:unfolded protein binding"/>
    <property type="evidence" value="ECO:0007669"/>
    <property type="project" value="TreeGrafter"/>
</dbReference>
<evidence type="ECO:0008006" key="17">
    <source>
        <dbReference type="Google" id="ProtNLM"/>
    </source>
</evidence>
<dbReference type="PANTHER" id="PTHR11226">
    <property type="entry name" value="UDP-GLUCOSE GLYCOPROTEIN:GLUCOSYLTRANSFERASE"/>
    <property type="match status" value="1"/>
</dbReference>
<comment type="similarity">
    <text evidence="4">Belongs to the glycosyltransferase 8 family.</text>
</comment>
<dbReference type="FunFam" id="3.90.550.10:FF:000065">
    <property type="entry name" value="UDP-glucose:glycoprotein glucosyltransferase, putative"/>
    <property type="match status" value="1"/>
</dbReference>
<comment type="cofactor">
    <cofactor evidence="1">
        <name>Ca(2+)</name>
        <dbReference type="ChEBI" id="CHEBI:29108"/>
    </cofactor>
</comment>
<evidence type="ECO:0000256" key="2">
    <source>
        <dbReference type="ARBA" id="ARBA00004319"/>
    </source>
</evidence>
<keyword evidence="6 9" id="KW-0732">Signal</keyword>
<dbReference type="Pfam" id="PF18403">
    <property type="entry name" value="Thioredoxin_15"/>
    <property type="match status" value="1"/>
</dbReference>
<feature type="domain" description="Glucosyltransferase 24 catalytic" evidence="14">
    <location>
        <begin position="1218"/>
        <end position="1484"/>
    </location>
</feature>
<dbReference type="GO" id="GO:0018279">
    <property type="term" value="P:protein N-linked glycosylation via asparagine"/>
    <property type="evidence" value="ECO:0007669"/>
    <property type="project" value="TreeGrafter"/>
</dbReference>
<dbReference type="GO" id="GO:0005509">
    <property type="term" value="F:calcium ion binding"/>
    <property type="evidence" value="ECO:0007669"/>
    <property type="project" value="EnsemblFungi"/>
</dbReference>
<dbReference type="Pfam" id="PF06427">
    <property type="entry name" value="UDP-g_GGTase"/>
    <property type="match status" value="1"/>
</dbReference>
<feature type="domain" description="UDP-glucose:glycoprotein glucosyltransferase thioredoxin-like" evidence="13">
    <location>
        <begin position="680"/>
        <end position="882"/>
    </location>
</feature>